<reference evidence="2" key="1">
    <citation type="submission" date="2006-05" db="EMBL/GenBank/DDBJ databases">
        <title>Annotation of the draft genome assembly of Desulfuromonas acetoxidans DSM 684.</title>
        <authorList>
            <consortium name="US DOE Joint Genome Institute (JGI-ORNL)"/>
            <person name="Larimer F."/>
            <person name="Land M."/>
            <person name="Hauser L."/>
        </authorList>
    </citation>
    <scope>NUCLEOTIDE SEQUENCE [LARGE SCALE GENOMIC DNA]</scope>
    <source>
        <strain evidence="2">DSM 684</strain>
    </source>
</reference>
<evidence type="ECO:0000313" key="2">
    <source>
        <dbReference type="EMBL" id="EAT16103.1"/>
    </source>
</evidence>
<comment type="caution">
    <text evidence="2">The sequence shown here is derived from an EMBL/GenBank/DDBJ whole genome shotgun (WGS) entry which is preliminary data.</text>
</comment>
<dbReference type="SUPFAM" id="SSF56954">
    <property type="entry name" value="Outer membrane efflux proteins (OEP)"/>
    <property type="match status" value="1"/>
</dbReference>
<gene>
    <name evidence="2" type="ORF">Dace_1567</name>
</gene>
<dbReference type="Pfam" id="PF02321">
    <property type="entry name" value="OEP"/>
    <property type="match status" value="1"/>
</dbReference>
<dbReference type="GO" id="GO:0015562">
    <property type="term" value="F:efflux transmembrane transporter activity"/>
    <property type="evidence" value="ECO:0007669"/>
    <property type="project" value="InterPro"/>
</dbReference>
<dbReference type="InterPro" id="IPR003423">
    <property type="entry name" value="OMP_efflux"/>
</dbReference>
<organism evidence="2 3">
    <name type="scientific">Desulfuromonas acetoxidans (strain DSM 684 / 11070)</name>
    <dbReference type="NCBI Taxonomy" id="281689"/>
    <lineage>
        <taxon>Bacteria</taxon>
        <taxon>Pseudomonadati</taxon>
        <taxon>Thermodesulfobacteriota</taxon>
        <taxon>Desulfuromonadia</taxon>
        <taxon>Desulfuromonadales</taxon>
        <taxon>Desulfuromonadaceae</taxon>
        <taxon>Desulfuromonas</taxon>
    </lineage>
</organism>
<dbReference type="PANTHER" id="PTHR30203">
    <property type="entry name" value="OUTER MEMBRANE CATION EFFLUX PROTEIN"/>
    <property type="match status" value="1"/>
</dbReference>
<name>Q1K1A5_DESA6</name>
<protein>
    <submittedName>
        <fullName evidence="2">Metal ion efflux outer membrane protein family protein, putative</fullName>
    </submittedName>
</protein>
<sequence>MKKLALPKNRIVSCVVVLLGFYVLGSNCWAGALDALGVPQIISQDIRQRNPSVRSVFDDWQSLQHQVVPARSLDDPQLSIALSNYPVDSLRSDESAMTGNEIRLFQPIPFPGKREQRGLAAQAQANSAKARYQDLITRSVAQGRKIYYALWYVDRSRQRIEDELVELDYLIALGESRYRSGLESQAGVVEAQLTASRLREQLILLQQQQREQLALLNRLRSRPAEYSVMLPETLPLTALENNNDWWQQVGRQARVTSPRARQYQAEIRRAEHQHTLAELDRYPDFTVGLSYRQRQATAMDDGTDFIGAELRLNLPVFQDKQREQIAAAQSQQRGAVNRWQEYQEQMDQEVFALRTQLRSTQQRESLYRAGILAQAQLHYRSRLSAYENDLESFTDVLKSLESWRKRLQDYDAVRRDHQVALATLVELAGDDMVSSLPLTKKEM</sequence>
<dbReference type="PANTHER" id="PTHR30203:SF24">
    <property type="entry name" value="BLR4935 PROTEIN"/>
    <property type="match status" value="1"/>
</dbReference>
<dbReference type="Gene3D" id="1.20.1600.10">
    <property type="entry name" value="Outer membrane efflux proteins (OEP)"/>
    <property type="match status" value="1"/>
</dbReference>
<evidence type="ECO:0000256" key="1">
    <source>
        <dbReference type="ARBA" id="ARBA00007613"/>
    </source>
</evidence>
<dbReference type="Proteomes" id="UP000005695">
    <property type="component" value="Unassembled WGS sequence"/>
</dbReference>
<evidence type="ECO:0000313" key="3">
    <source>
        <dbReference type="Proteomes" id="UP000005695"/>
    </source>
</evidence>
<dbReference type="EMBL" id="AAEW02000006">
    <property type="protein sequence ID" value="EAT16103.1"/>
    <property type="molecule type" value="Genomic_DNA"/>
</dbReference>
<dbReference type="InterPro" id="IPR010131">
    <property type="entry name" value="MdtP/NodT-like"/>
</dbReference>
<accession>Q1K1A5</accession>
<proteinExistence type="inferred from homology"/>
<keyword evidence="3" id="KW-1185">Reference proteome</keyword>
<comment type="similarity">
    <text evidence="1">Belongs to the outer membrane factor (OMF) (TC 1.B.17) family.</text>
</comment>
<reference evidence="2" key="2">
    <citation type="submission" date="2006-05" db="EMBL/GenBank/DDBJ databases">
        <title>Sequencing of the draft genome and assembly of Desulfuromonas acetoxidans DSM 684.</title>
        <authorList>
            <consortium name="US DOE Joint Genome Institute (JGI-PGF)"/>
            <person name="Copeland A."/>
            <person name="Lucas S."/>
            <person name="Lapidus A."/>
            <person name="Barry K."/>
            <person name="Detter J.C."/>
            <person name="Glavina del Rio T."/>
            <person name="Hammon N."/>
            <person name="Israni S."/>
            <person name="Dalin E."/>
            <person name="Tice H."/>
            <person name="Bruce D."/>
            <person name="Pitluck S."/>
            <person name="Richardson P."/>
        </authorList>
    </citation>
    <scope>NUCLEOTIDE SEQUENCE [LARGE SCALE GENOMIC DNA]</scope>
    <source>
        <strain evidence="2">DSM 684</strain>
    </source>
</reference>
<dbReference type="AlphaFoldDB" id="Q1K1A5"/>